<organism evidence="1 2">
    <name type="scientific">Arthrobacter echini</name>
    <dbReference type="NCBI Taxonomy" id="1529066"/>
    <lineage>
        <taxon>Bacteria</taxon>
        <taxon>Bacillati</taxon>
        <taxon>Actinomycetota</taxon>
        <taxon>Actinomycetes</taxon>
        <taxon>Micrococcales</taxon>
        <taxon>Micrococcaceae</taxon>
        <taxon>Arthrobacter</taxon>
    </lineage>
</organism>
<gene>
    <name evidence="1" type="ORF">FQ377_05280</name>
</gene>
<comment type="caution">
    <text evidence="1">The sequence shown here is derived from an EMBL/GenBank/DDBJ whole genome shotgun (WGS) entry which is preliminary data.</text>
</comment>
<evidence type="ECO:0000313" key="2">
    <source>
        <dbReference type="Proteomes" id="UP000323410"/>
    </source>
</evidence>
<name>A0A5D0XS64_9MICC</name>
<keyword evidence="2" id="KW-1185">Reference proteome</keyword>
<dbReference type="OrthoDB" id="4950993at2"/>
<evidence type="ECO:0000313" key="1">
    <source>
        <dbReference type="EMBL" id="TYC99395.1"/>
    </source>
</evidence>
<dbReference type="EMBL" id="VSLD01000002">
    <property type="protein sequence ID" value="TYC99395.1"/>
    <property type="molecule type" value="Genomic_DNA"/>
</dbReference>
<dbReference type="RefSeq" id="WP_148600217.1">
    <property type="nucleotide sequence ID" value="NZ_VSLD01000002.1"/>
</dbReference>
<dbReference type="Proteomes" id="UP000323410">
    <property type="component" value="Unassembled WGS sequence"/>
</dbReference>
<dbReference type="AlphaFoldDB" id="A0A5D0XS64"/>
<reference evidence="1 2" key="1">
    <citation type="submission" date="2019-08" db="EMBL/GenBank/DDBJ databases">
        <title>Genone of Arthrobacter echini P9.</title>
        <authorList>
            <person name="Bowman J.P."/>
        </authorList>
    </citation>
    <scope>NUCLEOTIDE SEQUENCE [LARGE SCALE GENOMIC DNA]</scope>
    <source>
        <strain evidence="1 2">P9</strain>
    </source>
</reference>
<proteinExistence type="predicted"/>
<accession>A0A5D0XS64</accession>
<sequence>MSDLQCPATAVLVETGATEETSTDRRRIAARFELRTGEDVDAFVGATADEFRGEAFVVAAPGPSLVRALRLHRIREDPPVAIEVDADGWRVAAP</sequence>
<protein>
    <submittedName>
        <fullName evidence="1">Uncharacterized protein</fullName>
    </submittedName>
</protein>